<evidence type="ECO:0000256" key="1">
    <source>
        <dbReference type="ARBA" id="ARBA00004370"/>
    </source>
</evidence>
<protein>
    <submittedName>
        <fullName evidence="7">DUF4149 domain-containing protein</fullName>
    </submittedName>
</protein>
<keyword evidence="2 5" id="KW-0812">Transmembrane</keyword>
<evidence type="ECO:0000256" key="5">
    <source>
        <dbReference type="SAM" id="Phobius"/>
    </source>
</evidence>
<feature type="transmembrane region" description="Helical" evidence="5">
    <location>
        <begin position="43"/>
        <end position="64"/>
    </location>
</feature>
<reference evidence="7 8" key="1">
    <citation type="submission" date="2023-02" db="EMBL/GenBank/DDBJ databases">
        <title>Bacterial whole genomic sequence of Curvibacter sp. HBC61.</title>
        <authorList>
            <person name="Le V."/>
            <person name="Ko S.-R."/>
            <person name="Ahn C.-Y."/>
            <person name="Oh H.-M."/>
        </authorList>
    </citation>
    <scope>NUCLEOTIDE SEQUENCE [LARGE SCALE GENOMIC DNA]</scope>
    <source>
        <strain evidence="7 8">HBC61</strain>
    </source>
</reference>
<feature type="transmembrane region" description="Helical" evidence="5">
    <location>
        <begin position="110"/>
        <end position="131"/>
    </location>
</feature>
<comment type="caution">
    <text evidence="7">The sequence shown here is derived from an EMBL/GenBank/DDBJ whole genome shotgun (WGS) entry which is preliminary data.</text>
</comment>
<evidence type="ECO:0000313" key="7">
    <source>
        <dbReference type="EMBL" id="MDD0837779.1"/>
    </source>
</evidence>
<feature type="transmembrane region" description="Helical" evidence="5">
    <location>
        <begin position="76"/>
        <end position="98"/>
    </location>
</feature>
<organism evidence="7 8">
    <name type="scientific">Curvibacter cyanobacteriorum</name>
    <dbReference type="NCBI Taxonomy" id="3026422"/>
    <lineage>
        <taxon>Bacteria</taxon>
        <taxon>Pseudomonadati</taxon>
        <taxon>Pseudomonadota</taxon>
        <taxon>Betaproteobacteria</taxon>
        <taxon>Burkholderiales</taxon>
        <taxon>Comamonadaceae</taxon>
        <taxon>Curvibacter</taxon>
    </lineage>
</organism>
<evidence type="ECO:0000256" key="2">
    <source>
        <dbReference type="ARBA" id="ARBA00022692"/>
    </source>
</evidence>
<evidence type="ECO:0000259" key="6">
    <source>
        <dbReference type="Pfam" id="PF13664"/>
    </source>
</evidence>
<dbReference type="RefSeq" id="WP_273949054.1">
    <property type="nucleotide sequence ID" value="NZ_JAQSIP010000002.1"/>
</dbReference>
<gene>
    <name evidence="7" type="ORF">PSQ40_04265</name>
</gene>
<dbReference type="EMBL" id="JAQSIP010000002">
    <property type="protein sequence ID" value="MDD0837779.1"/>
    <property type="molecule type" value="Genomic_DNA"/>
</dbReference>
<evidence type="ECO:0000256" key="4">
    <source>
        <dbReference type="ARBA" id="ARBA00023136"/>
    </source>
</evidence>
<comment type="subcellular location">
    <subcellularLocation>
        <location evidence="1">Membrane</location>
    </subcellularLocation>
</comment>
<keyword evidence="8" id="KW-1185">Reference proteome</keyword>
<feature type="transmembrane region" description="Helical" evidence="5">
    <location>
        <begin position="12"/>
        <end position="31"/>
    </location>
</feature>
<keyword evidence="4 5" id="KW-0472">Membrane</keyword>
<evidence type="ECO:0000256" key="3">
    <source>
        <dbReference type="ARBA" id="ARBA00022989"/>
    </source>
</evidence>
<dbReference type="Pfam" id="PF13664">
    <property type="entry name" value="DUF4149"/>
    <property type="match status" value="1"/>
</dbReference>
<sequence>MWRNRLPLVLAGLWWGSLSTVGFWVVPMLFAHLPTPAVAGAMAAKLFAAQTWVSLLCGVLLLMLSRPRGETTLAPWAKASLGLVLAALLMALLSEFAVAPRIVARENLKLWHGVGTGLYALQWLLAGAVFWRLTASAAVQPSQGASEASSGLD</sequence>
<evidence type="ECO:0000313" key="8">
    <source>
        <dbReference type="Proteomes" id="UP001528673"/>
    </source>
</evidence>
<keyword evidence="3 5" id="KW-1133">Transmembrane helix</keyword>
<dbReference type="Proteomes" id="UP001528673">
    <property type="component" value="Unassembled WGS sequence"/>
</dbReference>
<accession>A0ABT5MUQ9</accession>
<proteinExistence type="predicted"/>
<name>A0ABT5MUQ9_9BURK</name>
<feature type="domain" description="TMEM205-like" evidence="6">
    <location>
        <begin position="10"/>
        <end position="105"/>
    </location>
</feature>
<dbReference type="InterPro" id="IPR025423">
    <property type="entry name" value="TMEM205-like"/>
</dbReference>